<feature type="region of interest" description="Disordered" evidence="1">
    <location>
        <begin position="1"/>
        <end position="22"/>
    </location>
</feature>
<dbReference type="Proteomes" id="UP000803844">
    <property type="component" value="Unassembled WGS sequence"/>
</dbReference>
<feature type="compositionally biased region" description="Pro residues" evidence="1">
    <location>
        <begin position="1"/>
        <end position="14"/>
    </location>
</feature>
<dbReference type="GeneID" id="63840109"/>
<reference evidence="2" key="1">
    <citation type="journal article" date="2020" name="Phytopathology">
        <title>Genome sequence of the chestnut blight fungus Cryphonectria parasitica EP155: A fundamental resource for an archetypical invasive plant pathogen.</title>
        <authorList>
            <person name="Crouch J.A."/>
            <person name="Dawe A."/>
            <person name="Aerts A."/>
            <person name="Barry K."/>
            <person name="Churchill A.C.L."/>
            <person name="Grimwood J."/>
            <person name="Hillman B."/>
            <person name="Milgroom M.G."/>
            <person name="Pangilinan J."/>
            <person name="Smith M."/>
            <person name="Salamov A."/>
            <person name="Schmutz J."/>
            <person name="Yadav J."/>
            <person name="Grigoriev I.V."/>
            <person name="Nuss D."/>
        </authorList>
    </citation>
    <scope>NUCLEOTIDE SEQUENCE</scope>
    <source>
        <strain evidence="2">EP155</strain>
    </source>
</reference>
<protein>
    <submittedName>
        <fullName evidence="2">Uncharacterized protein</fullName>
    </submittedName>
</protein>
<sequence>MRTAPAPPARPMPPQTGQSQVKPIGIIPCSEHMVTGSEHTSAQSMDGLGGIDLGRGRESTGSVIDAYKVVNESDSSLTRPSTASSSAQSYDESGHNVLSSHTSHTVARSAHLTNSSVLAQAFKVLAEVKQLPHAQQGGTYQKISQALEIIRVPSEDVTVALPNHQQIVPAADHWEVAPGHLARQDLSHAIGTLPPVAFSTFLLRREVVNFDQAQHISSGQKVLNKHVPPSACVRMCESKADWTCVLSVLQGVINVKTPGLNANIGQGGVVLVTLGLESLFTNTTDQEAKIQFWWTKAD</sequence>
<evidence type="ECO:0000313" key="3">
    <source>
        <dbReference type="Proteomes" id="UP000803844"/>
    </source>
</evidence>
<feature type="region of interest" description="Disordered" evidence="1">
    <location>
        <begin position="73"/>
        <end position="102"/>
    </location>
</feature>
<keyword evidence="3" id="KW-1185">Reference proteome</keyword>
<dbReference type="EMBL" id="MU032344">
    <property type="protein sequence ID" value="KAF3771147.1"/>
    <property type="molecule type" value="Genomic_DNA"/>
</dbReference>
<feature type="region of interest" description="Disordered" evidence="1">
    <location>
        <begin position="34"/>
        <end position="56"/>
    </location>
</feature>
<proteinExistence type="predicted"/>
<dbReference type="AlphaFoldDB" id="A0A9P4YE91"/>
<name>A0A9P4YE91_CRYP1</name>
<dbReference type="RefSeq" id="XP_040782108.1">
    <property type="nucleotide sequence ID" value="XM_040922980.1"/>
</dbReference>
<gene>
    <name evidence="2" type="ORF">M406DRAFT_354709</name>
</gene>
<evidence type="ECO:0000256" key="1">
    <source>
        <dbReference type="SAM" id="MobiDB-lite"/>
    </source>
</evidence>
<organism evidence="2 3">
    <name type="scientific">Cryphonectria parasitica (strain ATCC 38755 / EP155)</name>
    <dbReference type="NCBI Taxonomy" id="660469"/>
    <lineage>
        <taxon>Eukaryota</taxon>
        <taxon>Fungi</taxon>
        <taxon>Dikarya</taxon>
        <taxon>Ascomycota</taxon>
        <taxon>Pezizomycotina</taxon>
        <taxon>Sordariomycetes</taxon>
        <taxon>Sordariomycetidae</taxon>
        <taxon>Diaporthales</taxon>
        <taxon>Cryphonectriaceae</taxon>
        <taxon>Cryphonectria-Endothia species complex</taxon>
        <taxon>Cryphonectria</taxon>
    </lineage>
</organism>
<feature type="compositionally biased region" description="Low complexity" evidence="1">
    <location>
        <begin position="73"/>
        <end position="87"/>
    </location>
</feature>
<accession>A0A9P4YE91</accession>
<comment type="caution">
    <text evidence="2">The sequence shown here is derived from an EMBL/GenBank/DDBJ whole genome shotgun (WGS) entry which is preliminary data.</text>
</comment>
<feature type="compositionally biased region" description="Polar residues" evidence="1">
    <location>
        <begin position="88"/>
        <end position="102"/>
    </location>
</feature>
<evidence type="ECO:0000313" key="2">
    <source>
        <dbReference type="EMBL" id="KAF3771147.1"/>
    </source>
</evidence>